<comment type="similarity">
    <text evidence="1">Belongs to the LysR transcriptional regulatory family.</text>
</comment>
<evidence type="ECO:0000313" key="7">
    <source>
        <dbReference type="Proteomes" id="UP000185696"/>
    </source>
</evidence>
<dbReference type="SUPFAM" id="SSF46785">
    <property type="entry name" value="Winged helix' DNA-binding domain"/>
    <property type="match status" value="1"/>
</dbReference>
<keyword evidence="4" id="KW-0804">Transcription</keyword>
<dbReference type="OrthoDB" id="3461417at2"/>
<evidence type="ECO:0000256" key="1">
    <source>
        <dbReference type="ARBA" id="ARBA00009437"/>
    </source>
</evidence>
<evidence type="ECO:0000256" key="3">
    <source>
        <dbReference type="ARBA" id="ARBA00023125"/>
    </source>
</evidence>
<dbReference type="RefSeq" id="WP_075136302.1">
    <property type="nucleotide sequence ID" value="NZ_MSIF01000018.1"/>
</dbReference>
<evidence type="ECO:0000259" key="5">
    <source>
        <dbReference type="PROSITE" id="PS50931"/>
    </source>
</evidence>
<dbReference type="Gene3D" id="1.10.10.10">
    <property type="entry name" value="Winged helix-like DNA-binding domain superfamily/Winged helix DNA-binding domain"/>
    <property type="match status" value="1"/>
</dbReference>
<dbReference type="InterPro" id="IPR005119">
    <property type="entry name" value="LysR_subst-bd"/>
</dbReference>
<dbReference type="InterPro" id="IPR036390">
    <property type="entry name" value="WH_DNA-bd_sf"/>
</dbReference>
<comment type="caution">
    <text evidence="6">The sequence shown here is derived from an EMBL/GenBank/DDBJ whole genome shotgun (WGS) entry which is preliminary data.</text>
</comment>
<organism evidence="6 7">
    <name type="scientific">Actinophytocola xinjiangensis</name>
    <dbReference type="NCBI Taxonomy" id="485602"/>
    <lineage>
        <taxon>Bacteria</taxon>
        <taxon>Bacillati</taxon>
        <taxon>Actinomycetota</taxon>
        <taxon>Actinomycetes</taxon>
        <taxon>Pseudonocardiales</taxon>
        <taxon>Pseudonocardiaceae</taxon>
    </lineage>
</organism>
<dbReference type="PANTHER" id="PTHR30346:SF0">
    <property type="entry name" value="HCA OPERON TRANSCRIPTIONAL ACTIVATOR HCAR"/>
    <property type="match status" value="1"/>
</dbReference>
<dbReference type="PANTHER" id="PTHR30346">
    <property type="entry name" value="TRANSCRIPTIONAL DUAL REGULATOR HCAR-RELATED"/>
    <property type="match status" value="1"/>
</dbReference>
<proteinExistence type="inferred from homology"/>
<reference evidence="6 7" key="1">
    <citation type="submission" date="2016-12" db="EMBL/GenBank/DDBJ databases">
        <title>The draft genome sequence of Actinophytocola xinjiangensis.</title>
        <authorList>
            <person name="Wang W."/>
            <person name="Yuan L."/>
        </authorList>
    </citation>
    <scope>NUCLEOTIDE SEQUENCE [LARGE SCALE GENOMIC DNA]</scope>
    <source>
        <strain evidence="6 7">CGMCC 4.4663</strain>
    </source>
</reference>
<feature type="domain" description="HTH lysR-type" evidence="5">
    <location>
        <begin position="4"/>
        <end position="61"/>
    </location>
</feature>
<evidence type="ECO:0000256" key="4">
    <source>
        <dbReference type="ARBA" id="ARBA00023163"/>
    </source>
</evidence>
<gene>
    <name evidence="6" type="ORF">BLA60_29540</name>
</gene>
<dbReference type="FunFam" id="1.10.10.10:FF:000001">
    <property type="entry name" value="LysR family transcriptional regulator"/>
    <property type="match status" value="1"/>
</dbReference>
<dbReference type="Pfam" id="PF03466">
    <property type="entry name" value="LysR_substrate"/>
    <property type="match status" value="1"/>
</dbReference>
<keyword evidence="7" id="KW-1185">Reference proteome</keyword>
<dbReference type="InterPro" id="IPR000847">
    <property type="entry name" value="LysR_HTH_N"/>
</dbReference>
<dbReference type="EMBL" id="MSIF01000018">
    <property type="protein sequence ID" value="OLF07001.1"/>
    <property type="molecule type" value="Genomic_DNA"/>
</dbReference>
<dbReference type="Proteomes" id="UP000185696">
    <property type="component" value="Unassembled WGS sequence"/>
</dbReference>
<dbReference type="GO" id="GO:0003677">
    <property type="term" value="F:DNA binding"/>
    <property type="evidence" value="ECO:0007669"/>
    <property type="project" value="UniProtKB-KW"/>
</dbReference>
<dbReference type="Pfam" id="PF00126">
    <property type="entry name" value="HTH_1"/>
    <property type="match status" value="1"/>
</dbReference>
<keyword evidence="2" id="KW-0805">Transcription regulation</keyword>
<protein>
    <submittedName>
        <fullName evidence="6">LysR family transcriptional regulator</fullName>
    </submittedName>
</protein>
<dbReference type="Gene3D" id="3.40.190.10">
    <property type="entry name" value="Periplasmic binding protein-like II"/>
    <property type="match status" value="2"/>
</dbReference>
<name>A0A7Z0WKB5_9PSEU</name>
<dbReference type="PROSITE" id="PS50931">
    <property type="entry name" value="HTH_LYSR"/>
    <property type="match status" value="1"/>
</dbReference>
<dbReference type="AlphaFoldDB" id="A0A7Z0WKB5"/>
<sequence>MAPVTLDQVRCFIAVAEELHFGRAAERLSMTQPPLSRQIQKLETAVGATLLERSNRTVALTSAGSEFLEDSYRIFNALDQAVAHARRVESGSAGTVHLGFTATSAIRILGPLLVSLDKDLPDVQVILHERVTGGQVDGIRRGELDLGLARPPFDTTVLSSRVVAREPLYAVVSAAHPLATVEGPLGPEDLDGLPIISYHPVQARYFHELTVRFLVNGHSRIVQHVQQILTAMVLVAAGEGVALVPASASTLGVPGLVYKRLNDLEGGHPDSDPARPVELHAIWARGELTPLLRHVLHHVQEVATRHDDALKV</sequence>
<dbReference type="GO" id="GO:0032993">
    <property type="term" value="C:protein-DNA complex"/>
    <property type="evidence" value="ECO:0007669"/>
    <property type="project" value="TreeGrafter"/>
</dbReference>
<dbReference type="PRINTS" id="PR00039">
    <property type="entry name" value="HTHLYSR"/>
</dbReference>
<accession>A0A7Z0WKB5</accession>
<keyword evidence="3" id="KW-0238">DNA-binding</keyword>
<dbReference type="SUPFAM" id="SSF53850">
    <property type="entry name" value="Periplasmic binding protein-like II"/>
    <property type="match status" value="1"/>
</dbReference>
<evidence type="ECO:0000313" key="6">
    <source>
        <dbReference type="EMBL" id="OLF07001.1"/>
    </source>
</evidence>
<dbReference type="InterPro" id="IPR036388">
    <property type="entry name" value="WH-like_DNA-bd_sf"/>
</dbReference>
<evidence type="ECO:0000256" key="2">
    <source>
        <dbReference type="ARBA" id="ARBA00023015"/>
    </source>
</evidence>
<dbReference type="GO" id="GO:0003700">
    <property type="term" value="F:DNA-binding transcription factor activity"/>
    <property type="evidence" value="ECO:0007669"/>
    <property type="project" value="InterPro"/>
</dbReference>